<dbReference type="RefSeq" id="WP_185139490.1">
    <property type="nucleotide sequence ID" value="NZ_JACJVR010000130.1"/>
</dbReference>
<dbReference type="InterPro" id="IPR000182">
    <property type="entry name" value="GNAT_dom"/>
</dbReference>
<keyword evidence="2" id="KW-0808">Transferase</keyword>
<evidence type="ECO:0000259" key="1">
    <source>
        <dbReference type="PROSITE" id="PS51186"/>
    </source>
</evidence>
<evidence type="ECO:0000313" key="3">
    <source>
        <dbReference type="Proteomes" id="UP000553776"/>
    </source>
</evidence>
<dbReference type="SUPFAM" id="SSF55729">
    <property type="entry name" value="Acyl-CoA N-acyltransferases (Nat)"/>
    <property type="match status" value="1"/>
</dbReference>
<dbReference type="Pfam" id="PF00583">
    <property type="entry name" value="Acetyltransf_1"/>
    <property type="match status" value="1"/>
</dbReference>
<evidence type="ECO:0000313" key="2">
    <source>
        <dbReference type="EMBL" id="MBB6695538.1"/>
    </source>
</evidence>
<reference evidence="2 3" key="1">
    <citation type="submission" date="2020-08" db="EMBL/GenBank/DDBJ databases">
        <title>Cohnella phylogeny.</title>
        <authorList>
            <person name="Dunlap C."/>
        </authorList>
    </citation>
    <scope>NUCLEOTIDE SEQUENCE [LARGE SCALE GENOMIC DNA]</scope>
    <source>
        <strain evidence="2 3">DSM 25239</strain>
    </source>
</reference>
<dbReference type="EMBL" id="JACJVR010000130">
    <property type="protein sequence ID" value="MBB6695538.1"/>
    <property type="molecule type" value="Genomic_DNA"/>
</dbReference>
<dbReference type="Proteomes" id="UP000553776">
    <property type="component" value="Unassembled WGS sequence"/>
</dbReference>
<organism evidence="2 3">
    <name type="scientific">Cohnella xylanilytica</name>
    <dbReference type="NCBI Taxonomy" id="557555"/>
    <lineage>
        <taxon>Bacteria</taxon>
        <taxon>Bacillati</taxon>
        <taxon>Bacillota</taxon>
        <taxon>Bacilli</taxon>
        <taxon>Bacillales</taxon>
        <taxon>Paenibacillaceae</taxon>
        <taxon>Cohnella</taxon>
    </lineage>
</organism>
<protein>
    <submittedName>
        <fullName evidence="2">GNAT family N-acetyltransferase</fullName>
    </submittedName>
</protein>
<sequence length="269" mass="30051">MNSPLVPTPDLIRSIEASEIEYMTDRMKAIRGRPGNPEGVEIREFGNAVCYYSETMPWPSFNTVKGLRSDDIDSIEPILDFYRTRGRKPQLEIVPSAVDSAFLRRLVENGCYPSGTHASLYMAPGAIAPEPSDRIRIEELQEDQFELYARIHCRGTGLSDDGIPHVAANNRVLHGRPGWKFYVACLDGKPAAAGVLRTRDGIASMTFAATLPEYRNMGLQRRLLLRRLEEAGRQSCGLAVGQCAYLSASHRNMERVGMKIGYVRTSWTL</sequence>
<name>A0A841U962_9BACL</name>
<comment type="caution">
    <text evidence="2">The sequence shown here is derived from an EMBL/GenBank/DDBJ whole genome shotgun (WGS) entry which is preliminary data.</text>
</comment>
<proteinExistence type="predicted"/>
<keyword evidence="3" id="KW-1185">Reference proteome</keyword>
<dbReference type="InterPro" id="IPR016181">
    <property type="entry name" value="Acyl_CoA_acyltransferase"/>
</dbReference>
<dbReference type="AlphaFoldDB" id="A0A841U962"/>
<accession>A0A841U962</accession>
<feature type="domain" description="N-acetyltransferase" evidence="1">
    <location>
        <begin position="135"/>
        <end position="269"/>
    </location>
</feature>
<gene>
    <name evidence="2" type="ORF">H7B90_29525</name>
</gene>
<dbReference type="GO" id="GO:0016747">
    <property type="term" value="F:acyltransferase activity, transferring groups other than amino-acyl groups"/>
    <property type="evidence" value="ECO:0007669"/>
    <property type="project" value="InterPro"/>
</dbReference>
<dbReference type="Gene3D" id="3.40.630.30">
    <property type="match status" value="1"/>
</dbReference>
<dbReference type="PROSITE" id="PS51186">
    <property type="entry name" value="GNAT"/>
    <property type="match status" value="1"/>
</dbReference>